<dbReference type="PANTHER" id="PTHR37829">
    <property type="entry name" value="PHAGE-LIKE ELEMENT PBSX PROTEIN XKDT"/>
    <property type="match status" value="1"/>
</dbReference>
<protein>
    <submittedName>
        <fullName evidence="5">Baseplate J-like protein</fullName>
    </submittedName>
</protein>
<reference evidence="5" key="1">
    <citation type="submission" date="2019-11" db="EMBL/GenBank/DDBJ databases">
        <authorList>
            <person name="Feng L."/>
        </authorList>
    </citation>
    <scope>NUCLEOTIDE SEQUENCE</scope>
    <source>
        <strain evidence="5">AundefinedLFYP135</strain>
    </source>
</reference>
<feature type="domain" description="Baseplate J-like C-terminal" evidence="4">
    <location>
        <begin position="268"/>
        <end position="347"/>
    </location>
</feature>
<dbReference type="EMBL" id="CACRSL010000003">
    <property type="protein sequence ID" value="VYT09752.1"/>
    <property type="molecule type" value="Genomic_DNA"/>
</dbReference>
<dbReference type="InterPro" id="IPR058530">
    <property type="entry name" value="Baseplate_J-like_C"/>
</dbReference>
<name>A0A6N2TYY2_9FIRM</name>
<comment type="similarity">
    <text evidence="1">Belongs to the Mu gp47/PBSX XkdT family.</text>
</comment>
<dbReference type="Pfam" id="PF26079">
    <property type="entry name" value="Baseplate_J_C"/>
    <property type="match status" value="1"/>
</dbReference>
<feature type="domain" description="Baseplate J-like central" evidence="3">
    <location>
        <begin position="192"/>
        <end position="248"/>
    </location>
</feature>
<evidence type="ECO:0000313" key="5">
    <source>
        <dbReference type="EMBL" id="VYT09752.1"/>
    </source>
</evidence>
<gene>
    <name evidence="5" type="ORF">AULFYP135_01629</name>
</gene>
<evidence type="ECO:0000259" key="4">
    <source>
        <dbReference type="Pfam" id="PF26079"/>
    </source>
</evidence>
<dbReference type="Pfam" id="PF26078">
    <property type="entry name" value="Baseplate_J_M"/>
    <property type="match status" value="1"/>
</dbReference>
<dbReference type="InterPro" id="IPR006949">
    <property type="entry name" value="Barrel_Baseplate_J-like"/>
</dbReference>
<dbReference type="Pfam" id="PF04865">
    <property type="entry name" value="Baseplate_J"/>
    <property type="match status" value="1"/>
</dbReference>
<evidence type="ECO:0000259" key="3">
    <source>
        <dbReference type="Pfam" id="PF26078"/>
    </source>
</evidence>
<evidence type="ECO:0000256" key="1">
    <source>
        <dbReference type="ARBA" id="ARBA00038087"/>
    </source>
</evidence>
<sequence>MTQTEIRTAMTDRFRELTGAEADDASDLGIRMTVLAAQLELLYNYAAELEARAFPETSSGEFLDRHAAQRGLQRKAATCAQGVLKFVRATPAPQDIPLPAGLIVSTDGEPSYRYQTTEDGILPQGKTSVLIPAKAELAGRGGNAASGAASVLITPASGIASVSNPDPFTGGVDAEDDESLRRRLLESYREVSNGANAAYYHQAALEEEGITSALVLPRPSGAGTVEVVVTAGGTAPSREVMDRLKERFAAEKEISVDVTLTPAQAVAVPVSVEIETSAGLEEAKTQVEEALTQYLTGLGVGSSALLAGMIHRVYSLPSVTNCRFLTPTGDTSIEPRQVAVPGAITVTQMGAAQ</sequence>
<evidence type="ECO:0000259" key="2">
    <source>
        <dbReference type="Pfam" id="PF04865"/>
    </source>
</evidence>
<accession>A0A6N2TYY2</accession>
<dbReference type="InterPro" id="IPR058531">
    <property type="entry name" value="Baseplate_J_M"/>
</dbReference>
<organism evidence="5">
    <name type="scientific">uncultured Anaerotruncus sp</name>
    <dbReference type="NCBI Taxonomy" id="905011"/>
    <lineage>
        <taxon>Bacteria</taxon>
        <taxon>Bacillati</taxon>
        <taxon>Bacillota</taxon>
        <taxon>Clostridia</taxon>
        <taxon>Eubacteriales</taxon>
        <taxon>Oscillospiraceae</taxon>
        <taxon>Anaerotruncus</taxon>
        <taxon>environmental samples</taxon>
    </lineage>
</organism>
<dbReference type="InterPro" id="IPR052399">
    <property type="entry name" value="Phage_Baseplate_Assmbl_Protein"/>
</dbReference>
<dbReference type="PANTHER" id="PTHR37829:SF3">
    <property type="entry name" value="PROTEIN JAYE-RELATED"/>
    <property type="match status" value="1"/>
</dbReference>
<feature type="domain" description="Baseplate protein J-like barrel" evidence="2">
    <location>
        <begin position="89"/>
        <end position="171"/>
    </location>
</feature>
<dbReference type="AlphaFoldDB" id="A0A6N2TYY2"/>
<proteinExistence type="inferred from homology"/>